<proteinExistence type="predicted"/>
<evidence type="ECO:0008006" key="3">
    <source>
        <dbReference type="Google" id="ProtNLM"/>
    </source>
</evidence>
<comment type="caution">
    <text evidence="1">The sequence shown here is derived from an EMBL/GenBank/DDBJ whole genome shotgun (WGS) entry which is preliminary data.</text>
</comment>
<dbReference type="EMBL" id="JXLU01000081">
    <property type="protein sequence ID" value="KIO72786.1"/>
    <property type="molecule type" value="Genomic_DNA"/>
</dbReference>
<gene>
    <name evidence="1" type="ORF">B4167_2728</name>
</gene>
<dbReference type="AlphaFoldDB" id="A0ABD4A784"/>
<dbReference type="Proteomes" id="UP000032076">
    <property type="component" value="Unassembled WGS sequence"/>
</dbReference>
<name>A0ABD4A784_9BACI</name>
<reference evidence="1 2" key="1">
    <citation type="submission" date="2015-01" db="EMBL/GenBank/DDBJ databases">
        <title>Draft Genome Sequences of Four Bacillus thermoamylovorans Strains, Isolated From Food Products.</title>
        <authorList>
            <person name="Krawcyk A.O."/>
            <person name="Berendsen E.M."/>
            <person name="Eijlander R.T."/>
            <person name="de Jong A."/>
            <person name="Wells-Bennik M."/>
            <person name="Kuipers O.P."/>
        </authorList>
    </citation>
    <scope>NUCLEOTIDE SEQUENCE [LARGE SCALE GENOMIC DNA]</scope>
    <source>
        <strain evidence="1 2">B4167</strain>
    </source>
</reference>
<accession>A0ABD4A784</accession>
<evidence type="ECO:0000313" key="1">
    <source>
        <dbReference type="EMBL" id="KIO72786.1"/>
    </source>
</evidence>
<sequence>MLVYFLHNHIIIDLVKVAKTKIWQNVNFGDAQPISYFFFKFYRKEIATYRAPKPPESIR</sequence>
<evidence type="ECO:0000313" key="2">
    <source>
        <dbReference type="Proteomes" id="UP000032076"/>
    </source>
</evidence>
<organism evidence="1 2">
    <name type="scientific">Caldibacillus thermoamylovorans</name>
    <dbReference type="NCBI Taxonomy" id="35841"/>
    <lineage>
        <taxon>Bacteria</taxon>
        <taxon>Bacillati</taxon>
        <taxon>Bacillota</taxon>
        <taxon>Bacilli</taxon>
        <taxon>Bacillales</taxon>
        <taxon>Bacillaceae</taxon>
        <taxon>Caldibacillus</taxon>
    </lineage>
</organism>
<protein>
    <recommendedName>
        <fullName evidence="3">HTH araC/xylS-type domain-containing protein</fullName>
    </recommendedName>
</protein>